<dbReference type="HOGENOM" id="CLU_2285096_0_0_2"/>
<dbReference type="PANTHER" id="PTHR10098:SF108">
    <property type="entry name" value="TETRATRICOPEPTIDE REPEAT PROTEIN 28"/>
    <property type="match status" value="1"/>
</dbReference>
<protein>
    <submittedName>
        <fullName evidence="2">Uncharacterized protein</fullName>
    </submittedName>
</protein>
<evidence type="ECO:0000313" key="2">
    <source>
        <dbReference type="EMBL" id="AKB44218.1"/>
    </source>
</evidence>
<accession>A0A0E3Q666</accession>
<name>A0A0E3Q666_9EURY</name>
<dbReference type="STRING" id="1434123.MSVAZ_1949"/>
<dbReference type="KEGG" id="mvc:MSVAZ_1949"/>
<dbReference type="PATRIC" id="fig|1434123.4.peg.2369"/>
<organism evidence="2 3">
    <name type="scientific">Methanosarcina vacuolata Z-761</name>
    <dbReference type="NCBI Taxonomy" id="1434123"/>
    <lineage>
        <taxon>Archaea</taxon>
        <taxon>Methanobacteriati</taxon>
        <taxon>Methanobacteriota</taxon>
        <taxon>Stenosarchaea group</taxon>
        <taxon>Methanomicrobia</taxon>
        <taxon>Methanosarcinales</taxon>
        <taxon>Methanosarcinaceae</taxon>
        <taxon>Methanosarcina</taxon>
    </lineage>
</organism>
<feature type="repeat" description="TPR" evidence="1">
    <location>
        <begin position="33"/>
        <end position="66"/>
    </location>
</feature>
<dbReference type="Pfam" id="PF13424">
    <property type="entry name" value="TPR_12"/>
    <property type="match status" value="1"/>
</dbReference>
<keyword evidence="1" id="KW-0802">TPR repeat</keyword>
<proteinExistence type="predicted"/>
<evidence type="ECO:0000313" key="3">
    <source>
        <dbReference type="Proteomes" id="UP000033096"/>
    </source>
</evidence>
<dbReference type="PROSITE" id="PS50005">
    <property type="entry name" value="TPR"/>
    <property type="match status" value="1"/>
</dbReference>
<dbReference type="SMART" id="SM00028">
    <property type="entry name" value="TPR"/>
    <property type="match status" value="2"/>
</dbReference>
<gene>
    <name evidence="2" type="ORF">MSVAZ_1949</name>
</gene>
<keyword evidence="3" id="KW-1185">Reference proteome</keyword>
<dbReference type="AlphaFoldDB" id="A0A0E3Q666"/>
<dbReference type="Proteomes" id="UP000033096">
    <property type="component" value="Chromosome"/>
</dbReference>
<evidence type="ECO:0000256" key="1">
    <source>
        <dbReference type="PROSITE-ProRule" id="PRU00339"/>
    </source>
</evidence>
<dbReference type="InterPro" id="IPR019734">
    <property type="entry name" value="TPR_rpt"/>
</dbReference>
<dbReference type="InterPro" id="IPR011990">
    <property type="entry name" value="TPR-like_helical_dom_sf"/>
</dbReference>
<sequence>MIHQDQGNYEEAVKKYNQSLKMKEELGNKSGIAITLGQMGRVLEEKGEYELALKDYYTALEIFEELKSPNRELVRKWIAGLEGKREKRSLKTIIGKIWGKR</sequence>
<reference evidence="2 3" key="1">
    <citation type="submission" date="2014-07" db="EMBL/GenBank/DDBJ databases">
        <title>Methanogenic archaea and the global carbon cycle.</title>
        <authorList>
            <person name="Henriksen J.R."/>
            <person name="Luke J."/>
            <person name="Reinhart S."/>
            <person name="Benedict M.N."/>
            <person name="Youngblut N.D."/>
            <person name="Metcalf M.E."/>
            <person name="Whitaker R.J."/>
            <person name="Metcalf W.W."/>
        </authorList>
    </citation>
    <scope>NUCLEOTIDE SEQUENCE [LARGE SCALE GENOMIC DNA]</scope>
    <source>
        <strain evidence="2 3">Z-761</strain>
    </source>
</reference>
<dbReference type="EMBL" id="CP009520">
    <property type="protein sequence ID" value="AKB44218.1"/>
    <property type="molecule type" value="Genomic_DNA"/>
</dbReference>
<dbReference type="PANTHER" id="PTHR10098">
    <property type="entry name" value="RAPSYN-RELATED"/>
    <property type="match status" value="1"/>
</dbReference>
<dbReference type="SUPFAM" id="SSF48452">
    <property type="entry name" value="TPR-like"/>
    <property type="match status" value="1"/>
</dbReference>
<dbReference type="Gene3D" id="1.25.40.10">
    <property type="entry name" value="Tetratricopeptide repeat domain"/>
    <property type="match status" value="1"/>
</dbReference>